<dbReference type="InterPro" id="IPR032466">
    <property type="entry name" value="Metal_Hydrolase"/>
</dbReference>
<name>A0A6J6HC12_9ZZZZ</name>
<dbReference type="PANTHER" id="PTHR11113">
    <property type="entry name" value="N-ACETYLGLUCOSAMINE-6-PHOSPHATE DEACETYLASE"/>
    <property type="match status" value="1"/>
</dbReference>
<dbReference type="Gene3D" id="3.20.20.140">
    <property type="entry name" value="Metal-dependent hydrolases"/>
    <property type="match status" value="1"/>
</dbReference>
<dbReference type="GO" id="GO:0006046">
    <property type="term" value="P:N-acetylglucosamine catabolic process"/>
    <property type="evidence" value="ECO:0007669"/>
    <property type="project" value="TreeGrafter"/>
</dbReference>
<evidence type="ECO:0000256" key="1">
    <source>
        <dbReference type="ARBA" id="ARBA00022801"/>
    </source>
</evidence>
<sequence length="300" mass="31756">MKPLYVDLQVNGHGGVDLLTATNADDVRKVSRSLYQNGVVGYLPTIITSALSSAVRAIKLIEEVRANPLPGEAKILGTHLEGPFISKEKRGVHPIEHIVAPDLNHLKALLNAGLIKIVTIAPELPGAIELIQYLVAKGVVVSLGHTNADRAQASAGFDAGAKTVTHLFNAMPKPPLDGLAQVAIEREDVEIQVIIDQVHVPNDLLKQTLAQVSKRFIVTNDPIAAAGLGSGTFPFGDMEITVKDGQARRTDGTLAGGIGTLAQSLEIMAAIGIESEDAIASVTTRPCELIGVDYQKLINL</sequence>
<dbReference type="GO" id="GO:0008448">
    <property type="term" value="F:N-acetylglucosamine-6-phosphate deacetylase activity"/>
    <property type="evidence" value="ECO:0007669"/>
    <property type="project" value="TreeGrafter"/>
</dbReference>
<reference evidence="2" key="1">
    <citation type="submission" date="2020-05" db="EMBL/GenBank/DDBJ databases">
        <authorList>
            <person name="Chiriac C."/>
            <person name="Salcher M."/>
            <person name="Ghai R."/>
            <person name="Kavagutti S V."/>
        </authorList>
    </citation>
    <scope>NUCLEOTIDE SEQUENCE</scope>
</reference>
<evidence type="ECO:0000313" key="2">
    <source>
        <dbReference type="EMBL" id="CAB4610063.1"/>
    </source>
</evidence>
<protein>
    <submittedName>
        <fullName evidence="2">Unannotated protein</fullName>
    </submittedName>
</protein>
<accession>A0A6J6HC12</accession>
<gene>
    <name evidence="2" type="ORF">UFOPK1842_00717</name>
</gene>
<organism evidence="2">
    <name type="scientific">freshwater metagenome</name>
    <dbReference type="NCBI Taxonomy" id="449393"/>
    <lineage>
        <taxon>unclassified sequences</taxon>
        <taxon>metagenomes</taxon>
        <taxon>ecological metagenomes</taxon>
    </lineage>
</organism>
<dbReference type="AlphaFoldDB" id="A0A6J6HC12"/>
<keyword evidence="1" id="KW-0378">Hydrolase</keyword>
<proteinExistence type="predicted"/>
<dbReference type="EMBL" id="CAEZUQ010000079">
    <property type="protein sequence ID" value="CAB4610063.1"/>
    <property type="molecule type" value="Genomic_DNA"/>
</dbReference>
<dbReference type="PANTHER" id="PTHR11113:SF14">
    <property type="entry name" value="N-ACETYLGLUCOSAMINE-6-PHOSPHATE DEACETYLASE"/>
    <property type="match status" value="1"/>
</dbReference>
<dbReference type="SUPFAM" id="SSF51556">
    <property type="entry name" value="Metallo-dependent hydrolases"/>
    <property type="match status" value="1"/>
</dbReference>